<accession>A0A7J7NDQ4</accession>
<keyword evidence="2" id="KW-1185">Reference proteome</keyword>
<evidence type="ECO:0000313" key="2">
    <source>
        <dbReference type="Proteomes" id="UP000541444"/>
    </source>
</evidence>
<protein>
    <submittedName>
        <fullName evidence="1">Uncharacterized protein</fullName>
    </submittedName>
</protein>
<sequence length="85" mass="8997">MTGVGGNKMSGADGERRVALPKVSRVDFADVSESITSSKLAQAFPKMTILKCGSTSGTMGSGEAERGAKKRKALEKMVKICRTCR</sequence>
<dbReference type="Proteomes" id="UP000541444">
    <property type="component" value="Unassembled WGS sequence"/>
</dbReference>
<comment type="caution">
    <text evidence="1">The sequence shown here is derived from an EMBL/GenBank/DDBJ whole genome shotgun (WGS) entry which is preliminary data.</text>
</comment>
<dbReference type="EMBL" id="JACGCM010000855">
    <property type="protein sequence ID" value="KAF6165277.1"/>
    <property type="molecule type" value="Genomic_DNA"/>
</dbReference>
<evidence type="ECO:0000313" key="1">
    <source>
        <dbReference type="EMBL" id="KAF6165277.1"/>
    </source>
</evidence>
<organism evidence="1 2">
    <name type="scientific">Kingdonia uniflora</name>
    <dbReference type="NCBI Taxonomy" id="39325"/>
    <lineage>
        <taxon>Eukaryota</taxon>
        <taxon>Viridiplantae</taxon>
        <taxon>Streptophyta</taxon>
        <taxon>Embryophyta</taxon>
        <taxon>Tracheophyta</taxon>
        <taxon>Spermatophyta</taxon>
        <taxon>Magnoliopsida</taxon>
        <taxon>Ranunculales</taxon>
        <taxon>Circaeasteraceae</taxon>
        <taxon>Kingdonia</taxon>
    </lineage>
</organism>
<gene>
    <name evidence="1" type="ORF">GIB67_042693</name>
</gene>
<name>A0A7J7NDQ4_9MAGN</name>
<dbReference type="AlphaFoldDB" id="A0A7J7NDQ4"/>
<reference evidence="1 2" key="1">
    <citation type="journal article" date="2020" name="IScience">
        <title>Genome Sequencing of the Endangered Kingdonia uniflora (Circaeasteraceae, Ranunculales) Reveals Potential Mechanisms of Evolutionary Specialization.</title>
        <authorList>
            <person name="Sun Y."/>
            <person name="Deng T."/>
            <person name="Zhang A."/>
            <person name="Moore M.J."/>
            <person name="Landis J.B."/>
            <person name="Lin N."/>
            <person name="Zhang H."/>
            <person name="Zhang X."/>
            <person name="Huang J."/>
            <person name="Zhang X."/>
            <person name="Sun H."/>
            <person name="Wang H."/>
        </authorList>
    </citation>
    <scope>NUCLEOTIDE SEQUENCE [LARGE SCALE GENOMIC DNA]</scope>
    <source>
        <strain evidence="1">TB1705</strain>
        <tissue evidence="1">Leaf</tissue>
    </source>
</reference>
<proteinExistence type="predicted"/>